<accession>A0AAD0KNW2</accession>
<dbReference type="GO" id="GO:0016747">
    <property type="term" value="F:acyltransferase activity, transferring groups other than amino-acyl groups"/>
    <property type="evidence" value="ECO:0007669"/>
    <property type="project" value="InterPro"/>
</dbReference>
<protein>
    <submittedName>
        <fullName evidence="2">GNAT family N-acetyltransferase</fullName>
    </submittedName>
</protein>
<dbReference type="Pfam" id="PF00583">
    <property type="entry name" value="Acetyltransf_1"/>
    <property type="match status" value="1"/>
</dbReference>
<dbReference type="AlphaFoldDB" id="A0AAD0KNW2"/>
<dbReference type="RefSeq" id="WP_081394157.1">
    <property type="nucleotide sequence ID" value="NZ_CP021965.1"/>
</dbReference>
<dbReference type="CDD" id="cd04301">
    <property type="entry name" value="NAT_SF"/>
    <property type="match status" value="1"/>
</dbReference>
<feature type="domain" description="N-acetyltransferase" evidence="1">
    <location>
        <begin position="7"/>
        <end position="178"/>
    </location>
</feature>
<name>A0AAD0KNW2_9BACL</name>
<reference evidence="2 3" key="1">
    <citation type="submission" date="2017-06" db="EMBL/GenBank/DDBJ databases">
        <title>Complete genome sequence of Paenibacillus odorifer CBA7130.</title>
        <authorList>
            <person name="Nam Y.-D."/>
            <person name="Kang J."/>
            <person name="Chung W.-H."/>
        </authorList>
    </citation>
    <scope>NUCLEOTIDE SEQUENCE [LARGE SCALE GENOMIC DNA]</scope>
    <source>
        <strain evidence="2 3">CBA7130</strain>
    </source>
</reference>
<dbReference type="SUPFAM" id="SSF55729">
    <property type="entry name" value="Acyl-CoA N-acyltransferases (Nat)"/>
    <property type="match status" value="1"/>
</dbReference>
<sequence length="184" mass="20729">MNKSNPMTISTLSPADFESTCSVFETSIPDAFQKEGLDHLQEDIQSEIDHKKQMVMTSLDTTTGEPYFLLAKIEEQVVGTISFGPCGEDIQTCTDHQLDEIGELGSLYIMPSYQGQGVGSALIKEMMIFLKKQGVEQFCLDSGYKRAQVKWQRKFGQPYKVVEDYWGPDSVHMVWLCNVSDHLS</sequence>
<dbReference type="Gene3D" id="3.40.630.30">
    <property type="match status" value="1"/>
</dbReference>
<gene>
    <name evidence="2" type="ORF">CD191_19065</name>
</gene>
<dbReference type="PROSITE" id="PS51186">
    <property type="entry name" value="GNAT"/>
    <property type="match status" value="1"/>
</dbReference>
<dbReference type="EMBL" id="CP021965">
    <property type="protein sequence ID" value="AWV34547.1"/>
    <property type="molecule type" value="Genomic_DNA"/>
</dbReference>
<proteinExistence type="predicted"/>
<evidence type="ECO:0000313" key="2">
    <source>
        <dbReference type="EMBL" id="AWV34547.1"/>
    </source>
</evidence>
<dbReference type="InterPro" id="IPR016181">
    <property type="entry name" value="Acyl_CoA_acyltransferase"/>
</dbReference>
<evidence type="ECO:0000313" key="3">
    <source>
        <dbReference type="Proteomes" id="UP000249163"/>
    </source>
</evidence>
<dbReference type="Proteomes" id="UP000249163">
    <property type="component" value="Chromosome"/>
</dbReference>
<dbReference type="InterPro" id="IPR000182">
    <property type="entry name" value="GNAT_dom"/>
</dbReference>
<evidence type="ECO:0000259" key="1">
    <source>
        <dbReference type="PROSITE" id="PS51186"/>
    </source>
</evidence>
<organism evidence="2 3">
    <name type="scientific">Paenibacillus odorifer</name>
    <dbReference type="NCBI Taxonomy" id="189426"/>
    <lineage>
        <taxon>Bacteria</taxon>
        <taxon>Bacillati</taxon>
        <taxon>Bacillota</taxon>
        <taxon>Bacilli</taxon>
        <taxon>Bacillales</taxon>
        <taxon>Paenibacillaceae</taxon>
        <taxon>Paenibacillus</taxon>
    </lineage>
</organism>